<dbReference type="GO" id="GO:1990133">
    <property type="term" value="C:molybdopterin adenylyltransferase complex"/>
    <property type="evidence" value="ECO:0007669"/>
    <property type="project" value="TreeGrafter"/>
</dbReference>
<dbReference type="InterPro" id="IPR016155">
    <property type="entry name" value="Mopterin_synth/thiamin_S_b"/>
</dbReference>
<evidence type="ECO:0000256" key="3">
    <source>
        <dbReference type="ARBA" id="ARBA00022741"/>
    </source>
</evidence>
<reference evidence="7" key="3">
    <citation type="journal article" date="2022" name="bioRxiv">
        <title>A global pangenome for the wheat fungal pathogen Pyrenophora tritici-repentis and prediction of effector protein structural homology.</title>
        <authorList>
            <person name="Moolhuijzen P."/>
            <person name="See P.T."/>
            <person name="Shi G."/>
            <person name="Powell H.R."/>
            <person name="Cockram J."/>
            <person name="Jorgensen L.N."/>
            <person name="Benslimane H."/>
            <person name="Strelkov S.E."/>
            <person name="Turner J."/>
            <person name="Liu Z."/>
            <person name="Moffat C.S."/>
        </authorList>
    </citation>
    <scope>NUCLEOTIDE SEQUENCE</scope>
    <source>
        <strain evidence="7">86-124</strain>
    </source>
</reference>
<dbReference type="SUPFAM" id="SSF54285">
    <property type="entry name" value="MoaD/ThiS"/>
    <property type="match status" value="1"/>
</dbReference>
<feature type="modified residue" description="Glycyl adenylate; alternate" evidence="5">
    <location>
        <position position="93"/>
    </location>
</feature>
<evidence type="ECO:0000256" key="5">
    <source>
        <dbReference type="HAMAP-Rule" id="MF_03051"/>
    </source>
</evidence>
<evidence type="ECO:0000313" key="7">
    <source>
        <dbReference type="EMBL" id="KAI1516531.1"/>
    </source>
</evidence>
<comment type="PTM">
    <text evidence="5">C-terminal thiocarboxylation occurs in 2 steps, it is first acyl-adenylated (-COAMP) via the hesA/moeB/thiF part of UBA4, then thiocarboxylated (-COSH) via the rhodanese domain of UBA4.</text>
</comment>
<keyword evidence="3 5" id="KW-0547">Nucleotide-binding</keyword>
<evidence type="ECO:0000256" key="2">
    <source>
        <dbReference type="ARBA" id="ARBA00022553"/>
    </source>
</evidence>
<comment type="caution">
    <text evidence="6">The sequence shown here is derived from an EMBL/GenBank/DDBJ whole genome shotgun (WGS) entry which is preliminary data.</text>
</comment>
<comment type="pathway">
    <text evidence="5">Cofactor biosynthesis; molybdopterin biosynthesis.</text>
</comment>
<dbReference type="Pfam" id="PF02597">
    <property type="entry name" value="ThiS"/>
    <property type="match status" value="1"/>
</dbReference>
<dbReference type="Gene3D" id="3.10.20.30">
    <property type="match status" value="1"/>
</dbReference>
<dbReference type="Proteomes" id="UP000245464">
    <property type="component" value="Chromosome 3"/>
</dbReference>
<comment type="subunit">
    <text evidence="5">Heterotetramer; composed of 2 small (MOCS2A) and 2 large (MOCS2B) subunits.</text>
</comment>
<dbReference type="PANTHER" id="PTHR33359:SF1">
    <property type="entry name" value="MOLYBDOPTERIN SYNTHASE SULFUR CARRIER SUBUNIT"/>
    <property type="match status" value="1"/>
</dbReference>
<reference evidence="6" key="1">
    <citation type="journal article" date="2018" name="BMC Genomics">
        <title>Comparative genomics of the wheat fungal pathogen Pyrenophora tritici-repentis reveals chromosomal variations and genome plasticity.</title>
        <authorList>
            <person name="Moolhuijzen P."/>
            <person name="See P.T."/>
            <person name="Hane J.K."/>
            <person name="Shi G."/>
            <person name="Liu Z."/>
            <person name="Oliver R.P."/>
            <person name="Moffat C.S."/>
        </authorList>
    </citation>
    <scope>NUCLEOTIDE SEQUENCE [LARGE SCALE GENOMIC DNA]</scope>
    <source>
        <strain evidence="6">M4</strain>
    </source>
</reference>
<evidence type="ECO:0000313" key="8">
    <source>
        <dbReference type="Proteomes" id="UP000245464"/>
    </source>
</evidence>
<dbReference type="InterPro" id="IPR003749">
    <property type="entry name" value="ThiS/MoaD-like"/>
</dbReference>
<dbReference type="HAMAP" id="MF_03051">
    <property type="entry name" value="MOCS2A"/>
    <property type="match status" value="1"/>
</dbReference>
<dbReference type="GO" id="GO:0000166">
    <property type="term" value="F:nucleotide binding"/>
    <property type="evidence" value="ECO:0007669"/>
    <property type="project" value="UniProtKB-KW"/>
</dbReference>
<reference evidence="9" key="4">
    <citation type="journal article" date="2022" name="Microb. Genom.">
        <title>A global pangenome for the wheat fungal pathogen Pyrenophora tritici-repentis and prediction of effector protein structural homology.</title>
        <authorList>
            <person name="Moolhuijzen P.M."/>
            <person name="See P.T."/>
            <person name="Shi G."/>
            <person name="Powell H.R."/>
            <person name="Cockram J."/>
            <person name="Jorgensen L.N."/>
            <person name="Benslimane H."/>
            <person name="Strelkov S.E."/>
            <person name="Turner J."/>
            <person name="Liu Z."/>
            <person name="Moffat C.S."/>
        </authorList>
    </citation>
    <scope>NUCLEOTIDE SEQUENCE [LARGE SCALE GENOMIC DNA]</scope>
</reference>
<dbReference type="SMR" id="A0A2W1D992"/>
<dbReference type="CDD" id="cd00754">
    <property type="entry name" value="Ubl_MoaD"/>
    <property type="match status" value="1"/>
</dbReference>
<dbReference type="InterPro" id="IPR012675">
    <property type="entry name" value="Beta-grasp_dom_sf"/>
</dbReference>
<keyword evidence="1 5" id="KW-0963">Cytoplasm</keyword>
<dbReference type="InterPro" id="IPR044672">
    <property type="entry name" value="MOCS2A"/>
</dbReference>
<dbReference type="InterPro" id="IPR028887">
    <property type="entry name" value="MOCS2A_euk"/>
</dbReference>
<name>A0A2W1D992_9PLEO</name>
<comment type="function">
    <text evidence="5">Acts as a sulfur carrier required for molybdopterin biosynthesis. Component of the molybdopterin synthase complex that catalyzes the conversion of precursor Z into molybdopterin by mediating the incorporation of 2 sulfur atoms into precursor Z to generate a dithiolene group. In the complex, serves as sulfur donor by being thiocarboxylated (-COSH) at its C-terminus by UBA4. After interaction with MOCS2B, the sulfur is then transferred to precursor Z to form molybdopterin.</text>
</comment>
<dbReference type="EMBL" id="NQIK02000003">
    <property type="protein sequence ID" value="KAF7573118.1"/>
    <property type="molecule type" value="Genomic_DNA"/>
</dbReference>
<dbReference type="Proteomes" id="UP000249757">
    <property type="component" value="Unassembled WGS sequence"/>
</dbReference>
<evidence type="ECO:0000313" key="6">
    <source>
        <dbReference type="EMBL" id="KAF7573118.1"/>
    </source>
</evidence>
<evidence type="ECO:0000313" key="9">
    <source>
        <dbReference type="Proteomes" id="UP000249757"/>
    </source>
</evidence>
<sequence length="93" mass="9919">MAPGKAPAGHFSILYFAAASTFTGKTSEHLPAPVRARHVFTMLEERYPGIGDKVLSSCAVTVNLEYVDIGEEDAEQQIEEGDEVAIIPPVSSG</sequence>
<comment type="subcellular location">
    <subcellularLocation>
        <location evidence="5">Cytoplasm</location>
    </subcellularLocation>
</comment>
<keyword evidence="9" id="KW-1185">Reference proteome</keyword>
<keyword evidence="4 5" id="KW-0501">Molybdenum cofactor biosynthesis</keyword>
<dbReference type="OMA" id="IECNDEV"/>
<dbReference type="GO" id="GO:1990140">
    <property type="term" value="C:molybdopterin synthase complex"/>
    <property type="evidence" value="ECO:0007669"/>
    <property type="project" value="UniProtKB-UniRule"/>
</dbReference>
<evidence type="ECO:0000256" key="4">
    <source>
        <dbReference type="ARBA" id="ARBA00023150"/>
    </source>
</evidence>
<reference evidence="7" key="2">
    <citation type="submission" date="2021-05" db="EMBL/GenBank/DDBJ databases">
        <authorList>
            <person name="Moolhuijzen P.M."/>
            <person name="Moffat C.S."/>
        </authorList>
    </citation>
    <scope>NUCLEOTIDE SEQUENCE</scope>
    <source>
        <strain evidence="7">86-124</strain>
    </source>
</reference>
<dbReference type="PANTHER" id="PTHR33359">
    <property type="entry name" value="MOLYBDOPTERIN SYNTHASE SULFUR CARRIER SUBUNIT"/>
    <property type="match status" value="1"/>
</dbReference>
<feature type="modified residue" description="1-thioglycine; alternate" evidence="5">
    <location>
        <position position="93"/>
    </location>
</feature>
<comment type="similarity">
    <text evidence="5">Belongs to the MoaD family. MOCS2A subfamily.</text>
</comment>
<dbReference type="UniPathway" id="UPA00344"/>
<dbReference type="AlphaFoldDB" id="A0A2W1D992"/>
<dbReference type="OrthoDB" id="5595860at2759"/>
<evidence type="ECO:0000256" key="1">
    <source>
        <dbReference type="ARBA" id="ARBA00022490"/>
    </source>
</evidence>
<gene>
    <name evidence="5" type="primary">cnxG</name>
    <name evidence="7" type="ORF">Ptr86124_005068</name>
    <name evidence="6" type="ORF">PtrM4_080230</name>
</gene>
<dbReference type="GO" id="GO:0006777">
    <property type="term" value="P:Mo-molybdopterin cofactor biosynthetic process"/>
    <property type="evidence" value="ECO:0007669"/>
    <property type="project" value="UniProtKB-UniRule"/>
</dbReference>
<organism evidence="6 8">
    <name type="scientific">Pyrenophora tritici-repentis</name>
    <dbReference type="NCBI Taxonomy" id="45151"/>
    <lineage>
        <taxon>Eukaryota</taxon>
        <taxon>Fungi</taxon>
        <taxon>Dikarya</taxon>
        <taxon>Ascomycota</taxon>
        <taxon>Pezizomycotina</taxon>
        <taxon>Dothideomycetes</taxon>
        <taxon>Pleosporomycetidae</taxon>
        <taxon>Pleosporales</taxon>
        <taxon>Pleosporineae</taxon>
        <taxon>Pleosporaceae</taxon>
        <taxon>Pyrenophora</taxon>
    </lineage>
</organism>
<keyword evidence="2 5" id="KW-0597">Phosphoprotein</keyword>
<dbReference type="EMBL" id="NRDI02000005">
    <property type="protein sequence ID" value="KAI1516531.1"/>
    <property type="molecule type" value="Genomic_DNA"/>
</dbReference>
<dbReference type="GO" id="GO:0030366">
    <property type="term" value="F:molybdopterin synthase activity"/>
    <property type="evidence" value="ECO:0007669"/>
    <property type="project" value="UniProtKB-UniRule"/>
</dbReference>
<proteinExistence type="inferred from homology"/>
<accession>A0A2W1D992</accession>
<protein>
    <recommendedName>
        <fullName evidence="5">Molybdopterin synthase sulfur carrier subunit</fullName>
    </recommendedName>
    <alternativeName>
        <fullName evidence="5">Common component for nitrate reductase and xanthine dehydrogenase protein G</fullName>
    </alternativeName>
    <alternativeName>
        <fullName evidence="5">Molybdenum cofactor synthesis protein 2 small subunit</fullName>
    </alternativeName>
    <alternativeName>
        <fullName evidence="5">Molybdenum cofactor synthesis protein 2A</fullName>
    </alternativeName>
    <alternativeName>
        <fullName evidence="5">Sulfur carrier protein MOCS2A</fullName>
        <shortName evidence="5">MOCS2A</shortName>
    </alternativeName>
</protein>